<dbReference type="AlphaFoldDB" id="A0A9Q0J2M3"/>
<sequence length="481" mass="53593">MRKPPTPSIHMPPDFIAHVKRFGGTNVQLVATKRMQKFDLDKKTSRFSFPGFLVRSTFLTGEEVQKLDAGGGLNVLMIGPSHKVCCVSLRKWKTAATRTTMYSLSKNWPVVLGNCEDLLVIDALVQLWSFRCNTELAFVLIRVDEYNRRDEVDDDDDDDDDDGGGVVAGECKESSTTVRDLVSSGSSGNTDDDGDEEEGDYSGRRTGPGGVEDEEEASVILLRAGHLAYHPTLDGRSTPTFAVYGSWRGTTDRVIDKRNNVFLVGFEKVLQGTPWLVANSDTNFQRWYANSRGGISPGQASFIEDSSGKRVWVKFRYERLRDICVRCGLLTHTVMRCSISLEGKVKSRIGRTQWELLLVPQKISPSMIGHNRWSPNRGPAFASTVKSIHQGWINTKDEMSRLSTQNPRSGSTVKKPSWKRLAMAPTQMAYEFTTADVAKRQAMEIWLNDTVMEAAGEGEGIFAMRGRLWLTTPQASEVCGK</sequence>
<proteinExistence type="predicted"/>
<dbReference type="Proteomes" id="UP001141552">
    <property type="component" value="Unassembled WGS sequence"/>
</dbReference>
<dbReference type="PANTHER" id="PTHR31541:SF25">
    <property type="entry name" value="GAMMA-GLIADIN B"/>
    <property type="match status" value="1"/>
</dbReference>
<dbReference type="InterPro" id="IPR025836">
    <property type="entry name" value="Zn_knuckle_CX2CX4HX4C"/>
</dbReference>
<dbReference type="Pfam" id="PF14392">
    <property type="entry name" value="zf-CCHC_4"/>
    <property type="match status" value="1"/>
</dbReference>
<dbReference type="PANTHER" id="PTHR31541">
    <property type="entry name" value="B3 DOMAIN PLANT PROTEIN-RELATED"/>
    <property type="match status" value="1"/>
</dbReference>
<comment type="caution">
    <text evidence="3">The sequence shown here is derived from an EMBL/GenBank/DDBJ whole genome shotgun (WGS) entry which is preliminary data.</text>
</comment>
<evidence type="ECO:0000313" key="4">
    <source>
        <dbReference type="Proteomes" id="UP001141552"/>
    </source>
</evidence>
<dbReference type="InterPro" id="IPR005508">
    <property type="entry name" value="At2g31720-like"/>
</dbReference>
<feature type="compositionally biased region" description="Acidic residues" evidence="1">
    <location>
        <begin position="190"/>
        <end position="200"/>
    </location>
</feature>
<keyword evidence="4" id="KW-1185">Reference proteome</keyword>
<reference evidence="3" key="2">
    <citation type="journal article" date="2023" name="Plants (Basel)">
        <title>Annotation of the Turnera subulata (Passifloraceae) Draft Genome Reveals the S-Locus Evolved after the Divergence of Turneroideae from Passifloroideae in a Stepwise Manner.</title>
        <authorList>
            <person name="Henning P.M."/>
            <person name="Roalson E.H."/>
            <person name="Mir W."/>
            <person name="McCubbin A.G."/>
            <person name="Shore J.S."/>
        </authorList>
    </citation>
    <scope>NUCLEOTIDE SEQUENCE</scope>
    <source>
        <strain evidence="3">F60SS</strain>
    </source>
</reference>
<name>A0A9Q0J2M3_9ROSI</name>
<feature type="compositionally biased region" description="Acidic residues" evidence="1">
    <location>
        <begin position="152"/>
        <end position="163"/>
    </location>
</feature>
<feature type="region of interest" description="Disordered" evidence="1">
    <location>
        <begin position="150"/>
        <end position="214"/>
    </location>
</feature>
<dbReference type="EMBL" id="JAKUCV010006894">
    <property type="protein sequence ID" value="KAJ4825480.1"/>
    <property type="molecule type" value="Genomic_DNA"/>
</dbReference>
<dbReference type="OrthoDB" id="833662at2759"/>
<organism evidence="3 4">
    <name type="scientific">Turnera subulata</name>
    <dbReference type="NCBI Taxonomy" id="218843"/>
    <lineage>
        <taxon>Eukaryota</taxon>
        <taxon>Viridiplantae</taxon>
        <taxon>Streptophyta</taxon>
        <taxon>Embryophyta</taxon>
        <taxon>Tracheophyta</taxon>
        <taxon>Spermatophyta</taxon>
        <taxon>Magnoliopsida</taxon>
        <taxon>eudicotyledons</taxon>
        <taxon>Gunneridae</taxon>
        <taxon>Pentapetalae</taxon>
        <taxon>rosids</taxon>
        <taxon>fabids</taxon>
        <taxon>Malpighiales</taxon>
        <taxon>Passifloraceae</taxon>
        <taxon>Turnera</taxon>
    </lineage>
</organism>
<protein>
    <recommendedName>
        <fullName evidence="2">Zinc knuckle CX2CX4HX4C domain-containing protein</fullName>
    </recommendedName>
</protein>
<evidence type="ECO:0000259" key="2">
    <source>
        <dbReference type="Pfam" id="PF14392"/>
    </source>
</evidence>
<feature type="domain" description="Zinc knuckle CX2CX4HX4C" evidence="2">
    <location>
        <begin position="305"/>
        <end position="338"/>
    </location>
</feature>
<evidence type="ECO:0000313" key="3">
    <source>
        <dbReference type="EMBL" id="KAJ4825480.1"/>
    </source>
</evidence>
<gene>
    <name evidence="3" type="ORF">Tsubulata_028580</name>
</gene>
<dbReference type="Pfam" id="PF03754">
    <property type="entry name" value="At2g31720-like"/>
    <property type="match status" value="1"/>
</dbReference>
<accession>A0A9Q0J2M3</accession>
<reference evidence="3" key="1">
    <citation type="submission" date="2022-02" db="EMBL/GenBank/DDBJ databases">
        <authorList>
            <person name="Henning P.M."/>
            <person name="McCubbin A.G."/>
            <person name="Shore J.S."/>
        </authorList>
    </citation>
    <scope>NUCLEOTIDE SEQUENCE</scope>
    <source>
        <strain evidence="3">F60SS</strain>
        <tissue evidence="3">Leaves</tissue>
    </source>
</reference>
<evidence type="ECO:0000256" key="1">
    <source>
        <dbReference type="SAM" id="MobiDB-lite"/>
    </source>
</evidence>
<dbReference type="GO" id="GO:0003677">
    <property type="term" value="F:DNA binding"/>
    <property type="evidence" value="ECO:0007669"/>
    <property type="project" value="InterPro"/>
</dbReference>